<dbReference type="InterPro" id="IPR006439">
    <property type="entry name" value="HAD-SF_hydro_IA"/>
</dbReference>
<dbReference type="NCBIfam" id="TIGR01549">
    <property type="entry name" value="HAD-SF-IA-v1"/>
    <property type="match status" value="1"/>
</dbReference>
<dbReference type="InterPro" id="IPR023214">
    <property type="entry name" value="HAD_sf"/>
</dbReference>
<dbReference type="AlphaFoldDB" id="A0A8J7H4I2"/>
<dbReference type="EMBL" id="JADOUF010000001">
    <property type="protein sequence ID" value="MBG6141343.1"/>
    <property type="molecule type" value="Genomic_DNA"/>
</dbReference>
<dbReference type="InterPro" id="IPR052550">
    <property type="entry name" value="Pyrimidine_5'-ntase_YjjG"/>
</dbReference>
<dbReference type="SUPFAM" id="SSF56784">
    <property type="entry name" value="HAD-like"/>
    <property type="match status" value="1"/>
</dbReference>
<dbReference type="InterPro" id="IPR036412">
    <property type="entry name" value="HAD-like_sf"/>
</dbReference>
<dbReference type="GO" id="GO:0016787">
    <property type="term" value="F:hydrolase activity"/>
    <property type="evidence" value="ECO:0007669"/>
    <property type="project" value="UniProtKB-KW"/>
</dbReference>
<dbReference type="Proteomes" id="UP000622552">
    <property type="component" value="Unassembled WGS sequence"/>
</dbReference>
<gene>
    <name evidence="1" type="ORF">IW245_007537</name>
</gene>
<name>A0A8J7H4I2_9ACTN</name>
<dbReference type="Gene3D" id="3.40.50.1000">
    <property type="entry name" value="HAD superfamily/HAD-like"/>
    <property type="match status" value="1"/>
</dbReference>
<dbReference type="PANTHER" id="PTHR47478:SF1">
    <property type="entry name" value="PYRIMIDINE 5'-NUCLEOTIDASE YJJG"/>
    <property type="match status" value="1"/>
</dbReference>
<evidence type="ECO:0000313" key="2">
    <source>
        <dbReference type="Proteomes" id="UP000622552"/>
    </source>
</evidence>
<dbReference type="Pfam" id="PF00702">
    <property type="entry name" value="Hydrolase"/>
    <property type="match status" value="1"/>
</dbReference>
<dbReference type="PRINTS" id="PR00413">
    <property type="entry name" value="HADHALOGNASE"/>
</dbReference>
<dbReference type="Gene3D" id="1.10.150.520">
    <property type="match status" value="1"/>
</dbReference>
<comment type="caution">
    <text evidence="1">The sequence shown here is derived from an EMBL/GenBank/DDBJ whole genome shotgun (WGS) entry which is preliminary data.</text>
</comment>
<reference evidence="1" key="1">
    <citation type="submission" date="2020-11" db="EMBL/GenBank/DDBJ databases">
        <title>Sequencing the genomes of 1000 actinobacteria strains.</title>
        <authorList>
            <person name="Klenk H.-P."/>
        </authorList>
    </citation>
    <scope>NUCLEOTIDE SEQUENCE</scope>
    <source>
        <strain evidence="1">DSM 45356</strain>
    </source>
</reference>
<organism evidence="1 2">
    <name type="scientific">Longispora fulva</name>
    <dbReference type="NCBI Taxonomy" id="619741"/>
    <lineage>
        <taxon>Bacteria</taxon>
        <taxon>Bacillati</taxon>
        <taxon>Actinomycetota</taxon>
        <taxon>Actinomycetes</taxon>
        <taxon>Micromonosporales</taxon>
        <taxon>Micromonosporaceae</taxon>
        <taxon>Longispora</taxon>
    </lineage>
</organism>
<dbReference type="SFLD" id="SFLDS00003">
    <property type="entry name" value="Haloacid_Dehalogenase"/>
    <property type="match status" value="1"/>
</dbReference>
<sequence length="214" mass="23730">MPLLLLDLDNTLVDRTGAFRLWAKEFLPVIGAPDSDLEWLMKLDSDGFTPRDEVASAMRARYLLDAPVEDIVAELRMGVVEHTRLDPLIACALQIADRAGWMPVIVTNGTQRQQEAKMRRVGLERYVAGWVISEEVGVRKPDPRIFELAANRARHRLDGAWMIGDNPAADIGGATRAGIPSVWISHGRHWTEPRFAPTHTAGNCLAAVYKVLAS</sequence>
<keyword evidence="2" id="KW-1185">Reference proteome</keyword>
<dbReference type="PANTHER" id="PTHR47478">
    <property type="match status" value="1"/>
</dbReference>
<dbReference type="SFLD" id="SFLDG01129">
    <property type="entry name" value="C1.5:_HAD__Beta-PGM__Phosphata"/>
    <property type="match status" value="1"/>
</dbReference>
<accession>A0A8J7H4I2</accession>
<evidence type="ECO:0000313" key="1">
    <source>
        <dbReference type="EMBL" id="MBG6141343.1"/>
    </source>
</evidence>
<keyword evidence="1" id="KW-0378">Hydrolase</keyword>
<protein>
    <submittedName>
        <fullName evidence="1">Putative hydrolase of the HAD superfamily</fullName>
    </submittedName>
</protein>
<dbReference type="RefSeq" id="WP_197007776.1">
    <property type="nucleotide sequence ID" value="NZ_BONS01000013.1"/>
</dbReference>
<proteinExistence type="predicted"/>